<dbReference type="GO" id="GO:0005230">
    <property type="term" value="F:extracellular ligand-gated monoatomic ion channel activity"/>
    <property type="evidence" value="ECO:0007669"/>
    <property type="project" value="InterPro"/>
</dbReference>
<evidence type="ECO:0000256" key="18">
    <source>
        <dbReference type="ARBA" id="ARBA00036634"/>
    </source>
</evidence>
<feature type="transmembrane region" description="Helical" evidence="20">
    <location>
        <begin position="407"/>
        <end position="426"/>
    </location>
</feature>
<dbReference type="InterPro" id="IPR038050">
    <property type="entry name" value="Neuro_actylchol_rec"/>
</dbReference>
<keyword evidence="1 20" id="KW-0813">Transport</keyword>
<keyword evidence="14 20" id="KW-0407">Ion channel</keyword>
<evidence type="ECO:0000256" key="5">
    <source>
        <dbReference type="ARBA" id="ARBA00022989"/>
    </source>
</evidence>
<dbReference type="CDD" id="cd19063">
    <property type="entry name" value="LGIC_TM_5-HT3"/>
    <property type="match status" value="1"/>
</dbReference>
<keyword evidence="7 20" id="KW-0406">Ion transport</keyword>
<feature type="transmembrane region" description="Helical" evidence="20">
    <location>
        <begin position="292"/>
        <end position="314"/>
    </location>
</feature>
<dbReference type="AlphaFoldDB" id="A0A4W5P4Y4"/>
<evidence type="ECO:0000256" key="11">
    <source>
        <dbReference type="ARBA" id="ARBA00023180"/>
    </source>
</evidence>
<evidence type="ECO:0000256" key="7">
    <source>
        <dbReference type="ARBA" id="ARBA00023065"/>
    </source>
</evidence>
<dbReference type="Pfam" id="PF02932">
    <property type="entry name" value="Neur_chan_memb"/>
    <property type="match status" value="1"/>
</dbReference>
<keyword evidence="4" id="KW-0732">Signal</keyword>
<keyword evidence="13" id="KW-1071">Ligand-gated ion channel</keyword>
<evidence type="ECO:0000259" key="22">
    <source>
        <dbReference type="Pfam" id="PF02932"/>
    </source>
</evidence>
<evidence type="ECO:0000256" key="19">
    <source>
        <dbReference type="ARBA" id="ARBA00037540"/>
    </source>
</evidence>
<keyword evidence="12" id="KW-0628">Postsynaptic cell membrane</keyword>
<feature type="transmembrane region" description="Helical" evidence="20">
    <location>
        <begin position="262"/>
        <end position="280"/>
    </location>
</feature>
<dbReference type="CDD" id="cd18996">
    <property type="entry name" value="LGIC_ECD_5-HT3"/>
    <property type="match status" value="1"/>
</dbReference>
<dbReference type="InterPro" id="IPR036719">
    <property type="entry name" value="Neuro-gated_channel_TM_sf"/>
</dbReference>
<keyword evidence="3 20" id="KW-0812">Transmembrane</keyword>
<name>A0A4W5P4Y4_9TELE</name>
<keyword evidence="10" id="KW-0675">Receptor</keyword>
<keyword evidence="8 20" id="KW-0472">Membrane</keyword>
<evidence type="ECO:0000256" key="17">
    <source>
        <dbReference type="ARBA" id="ARBA00036239"/>
    </source>
</evidence>
<keyword evidence="11" id="KW-0325">Glycoprotein</keyword>
<feature type="domain" description="Neurotransmitter-gated ion-channel transmembrane" evidence="22">
    <location>
        <begin position="238"/>
        <end position="334"/>
    </location>
</feature>
<evidence type="ECO:0000256" key="6">
    <source>
        <dbReference type="ARBA" id="ARBA00023018"/>
    </source>
</evidence>
<dbReference type="PROSITE" id="PS00236">
    <property type="entry name" value="NEUROTR_ION_CHANNEL"/>
    <property type="match status" value="1"/>
</dbReference>
<dbReference type="PANTHER" id="PTHR18945">
    <property type="entry name" value="NEUROTRANSMITTER GATED ION CHANNEL"/>
    <property type="match status" value="1"/>
</dbReference>
<keyword evidence="9" id="KW-1015">Disulfide bond</keyword>
<dbReference type="InterPro" id="IPR036734">
    <property type="entry name" value="Neur_chan_lig-bd_sf"/>
</dbReference>
<dbReference type="InterPro" id="IPR006202">
    <property type="entry name" value="Neur_chan_lig-bd"/>
</dbReference>
<dbReference type="SUPFAM" id="SSF90112">
    <property type="entry name" value="Neurotransmitter-gated ion-channel transmembrane pore"/>
    <property type="match status" value="1"/>
</dbReference>
<dbReference type="GeneTree" id="ENSGT00940000163471"/>
<evidence type="ECO:0000256" key="8">
    <source>
        <dbReference type="ARBA" id="ARBA00023136"/>
    </source>
</evidence>
<dbReference type="FunFam" id="1.20.58.390:FF:000103">
    <property type="entry name" value="Si:ch211-256e16.10"/>
    <property type="match status" value="1"/>
</dbReference>
<dbReference type="PRINTS" id="PR00252">
    <property type="entry name" value="NRIONCHANNEL"/>
</dbReference>
<keyword evidence="24" id="KW-1185">Reference proteome</keyword>
<dbReference type="GO" id="GO:0045211">
    <property type="term" value="C:postsynaptic membrane"/>
    <property type="evidence" value="ECO:0007669"/>
    <property type="project" value="UniProtKB-SubCell"/>
</dbReference>
<protein>
    <submittedName>
        <fullName evidence="23">Si:dkey-49c17.4</fullName>
    </submittedName>
</protein>
<comment type="catalytic activity">
    <reaction evidence="18">
        <text>Ca(2+)(in) = Ca(2+)(out)</text>
        <dbReference type="Rhea" id="RHEA:29671"/>
        <dbReference type="ChEBI" id="CHEBI:29108"/>
    </reaction>
</comment>
<sequence>MKCVSVPLGTVSPERVCSYQDVLDHLNLTRGNDVFTSTRPVLDHTHPTMVHLDVYLYAILAVIEKSQTFVPFIWIQLTWNNERICWDPSQFCGISRVSVPKKMLWIPDLVIYEMTEKDDGPHSPYLYVSHDGIVLIEEEMKVVSTCKMDVHKFPFDTQRCNITFSSAIHIVTDIQLIPFSNSSRATQASREVMQTQGEWEFLDMTVSRGKLILDREWDQISYTITMTRRPLLHVINFLLPILFFLCLDLASFLISDQRGEKLGFKVTVLLAISVLLLILNDILPSMSNRTPLIATYCIVIFAFMLLSLLETILVTHLMERDSVHQETEEERRRGCCACICDVSGRKAPCGPLPVAEEVISGERTQGESRLLLLILEDLRAVERTLALFASGRREGKPGYWTRVARRLNAAFFTIYLISVMLFISLMCKEWLN</sequence>
<dbReference type="InterPro" id="IPR049944">
    <property type="entry name" value="LGIC_TM_5-HT3"/>
</dbReference>
<evidence type="ECO:0000256" key="20">
    <source>
        <dbReference type="RuleBase" id="RU000687"/>
    </source>
</evidence>
<reference evidence="23" key="2">
    <citation type="submission" date="2025-08" db="UniProtKB">
        <authorList>
            <consortium name="Ensembl"/>
        </authorList>
    </citation>
    <scope>IDENTIFICATION</scope>
</reference>
<dbReference type="InterPro" id="IPR006029">
    <property type="entry name" value="Neurotrans-gated_channel_TM"/>
</dbReference>
<comment type="catalytic activity">
    <reaction evidence="17">
        <text>Na(+)(in) = Na(+)(out)</text>
        <dbReference type="Rhea" id="RHEA:34963"/>
        <dbReference type="ChEBI" id="CHEBI:29101"/>
    </reaction>
</comment>
<evidence type="ECO:0000256" key="15">
    <source>
        <dbReference type="ARBA" id="ARBA00034104"/>
    </source>
</evidence>
<reference evidence="24" key="1">
    <citation type="submission" date="2018-06" db="EMBL/GenBank/DDBJ databases">
        <title>Genome assembly of Danube salmon.</title>
        <authorList>
            <person name="Macqueen D.J."/>
            <person name="Gundappa M.K."/>
        </authorList>
    </citation>
    <scope>NUCLEOTIDE SEQUENCE [LARGE SCALE GENOMIC DNA]</scope>
</reference>
<organism evidence="23 24">
    <name type="scientific">Hucho hucho</name>
    <name type="common">huchen</name>
    <dbReference type="NCBI Taxonomy" id="62062"/>
    <lineage>
        <taxon>Eukaryota</taxon>
        <taxon>Metazoa</taxon>
        <taxon>Chordata</taxon>
        <taxon>Craniata</taxon>
        <taxon>Vertebrata</taxon>
        <taxon>Euteleostomi</taxon>
        <taxon>Actinopterygii</taxon>
        <taxon>Neopterygii</taxon>
        <taxon>Teleostei</taxon>
        <taxon>Protacanthopterygii</taxon>
        <taxon>Salmoniformes</taxon>
        <taxon>Salmonidae</taxon>
        <taxon>Salmoninae</taxon>
        <taxon>Hucho</taxon>
    </lineage>
</organism>
<dbReference type="InterPro" id="IPR018000">
    <property type="entry name" value="Neurotransmitter_ion_chnl_CS"/>
</dbReference>
<comment type="similarity">
    <text evidence="20">Belongs to the ligand-gated ion channel (TC 1.A.9) family.</text>
</comment>
<dbReference type="Gene3D" id="1.20.58.390">
    <property type="entry name" value="Neurotransmitter-gated ion-channel transmembrane domain"/>
    <property type="match status" value="1"/>
</dbReference>
<accession>A0A4W5P4Y4</accession>
<evidence type="ECO:0000313" key="24">
    <source>
        <dbReference type="Proteomes" id="UP000314982"/>
    </source>
</evidence>
<reference evidence="23" key="3">
    <citation type="submission" date="2025-09" db="UniProtKB">
        <authorList>
            <consortium name="Ensembl"/>
        </authorList>
    </citation>
    <scope>IDENTIFICATION</scope>
</reference>
<keyword evidence="5 20" id="KW-1133">Transmembrane helix</keyword>
<evidence type="ECO:0000256" key="2">
    <source>
        <dbReference type="ARBA" id="ARBA00022475"/>
    </source>
</evidence>
<dbReference type="Pfam" id="PF02931">
    <property type="entry name" value="Neur_chan_LBD"/>
    <property type="match status" value="1"/>
</dbReference>
<keyword evidence="2" id="KW-1003">Cell membrane</keyword>
<proteinExistence type="inferred from homology"/>
<evidence type="ECO:0000256" key="14">
    <source>
        <dbReference type="ARBA" id="ARBA00023303"/>
    </source>
</evidence>
<evidence type="ECO:0000256" key="13">
    <source>
        <dbReference type="ARBA" id="ARBA00023286"/>
    </source>
</evidence>
<dbReference type="STRING" id="62062.ENSHHUP00000057153"/>
<feature type="transmembrane region" description="Helical" evidence="20">
    <location>
        <begin position="231"/>
        <end position="250"/>
    </location>
</feature>
<dbReference type="FunFam" id="2.70.170.10:FF:000017">
    <property type="entry name" value="5-hydroxytryptamine receptor 3A"/>
    <property type="match status" value="1"/>
</dbReference>
<evidence type="ECO:0000256" key="3">
    <source>
        <dbReference type="ARBA" id="ARBA00022692"/>
    </source>
</evidence>
<dbReference type="Ensembl" id="ENSHHUT00000059117.1">
    <property type="protein sequence ID" value="ENSHHUP00000057153.1"/>
    <property type="gene ID" value="ENSHHUG00000034093.1"/>
</dbReference>
<comment type="catalytic activity">
    <reaction evidence="16">
        <text>K(+)(in) = K(+)(out)</text>
        <dbReference type="Rhea" id="RHEA:29463"/>
        <dbReference type="ChEBI" id="CHEBI:29103"/>
    </reaction>
</comment>
<evidence type="ECO:0000256" key="4">
    <source>
        <dbReference type="ARBA" id="ARBA00022729"/>
    </source>
</evidence>
<evidence type="ECO:0000256" key="10">
    <source>
        <dbReference type="ARBA" id="ARBA00023170"/>
    </source>
</evidence>
<evidence type="ECO:0000256" key="12">
    <source>
        <dbReference type="ARBA" id="ARBA00023257"/>
    </source>
</evidence>
<keyword evidence="6" id="KW-0770">Synapse</keyword>
<dbReference type="Gene3D" id="2.70.170.10">
    <property type="entry name" value="Neurotransmitter-gated ion-channel ligand-binding domain"/>
    <property type="match status" value="1"/>
</dbReference>
<dbReference type="GO" id="GO:0004888">
    <property type="term" value="F:transmembrane signaling receptor activity"/>
    <property type="evidence" value="ECO:0007669"/>
    <property type="project" value="InterPro"/>
</dbReference>
<dbReference type="Proteomes" id="UP000314982">
    <property type="component" value="Unassembled WGS sequence"/>
</dbReference>
<evidence type="ECO:0000256" key="9">
    <source>
        <dbReference type="ARBA" id="ARBA00023157"/>
    </source>
</evidence>
<evidence type="ECO:0000259" key="21">
    <source>
        <dbReference type="Pfam" id="PF02931"/>
    </source>
</evidence>
<dbReference type="InterPro" id="IPR006201">
    <property type="entry name" value="Neur_channel"/>
</dbReference>
<evidence type="ECO:0000313" key="23">
    <source>
        <dbReference type="Ensembl" id="ENSHHUP00000057153.1"/>
    </source>
</evidence>
<feature type="domain" description="Neurotransmitter-gated ion-channel ligand-binding" evidence="21">
    <location>
        <begin position="37"/>
        <end position="230"/>
    </location>
</feature>
<evidence type="ECO:0000256" key="1">
    <source>
        <dbReference type="ARBA" id="ARBA00022448"/>
    </source>
</evidence>
<comment type="subcellular location">
    <subcellularLocation>
        <location evidence="15">Postsynaptic cell membrane</location>
        <topology evidence="15">Multi-pass membrane protein</topology>
    </subcellularLocation>
</comment>
<comment type="function">
    <text evidence="19">Forms serotonin (5-hydroxytryptamine/5-HT3)-activated cation-selective channel complexes, which when activated cause fast, depolarizing responses in neurons.</text>
</comment>
<dbReference type="SUPFAM" id="SSF63712">
    <property type="entry name" value="Nicotinic receptor ligand binding domain-like"/>
    <property type="match status" value="1"/>
</dbReference>
<evidence type="ECO:0000256" key="16">
    <source>
        <dbReference type="ARBA" id="ARBA00034430"/>
    </source>
</evidence>